<dbReference type="EMBL" id="BKCJ010086948">
    <property type="protein sequence ID" value="GEX05171.1"/>
    <property type="molecule type" value="Genomic_DNA"/>
</dbReference>
<dbReference type="Gene3D" id="2.40.70.10">
    <property type="entry name" value="Acid Proteases"/>
    <property type="match status" value="1"/>
</dbReference>
<gene>
    <name evidence="3" type="ORF">Tci_277146</name>
</gene>
<feature type="region of interest" description="Disordered" evidence="1">
    <location>
        <begin position="352"/>
        <end position="373"/>
    </location>
</feature>
<organism evidence="3">
    <name type="scientific">Tanacetum cinerariifolium</name>
    <name type="common">Dalmatian daisy</name>
    <name type="synonym">Chrysanthemum cinerariifolium</name>
    <dbReference type="NCBI Taxonomy" id="118510"/>
    <lineage>
        <taxon>Eukaryota</taxon>
        <taxon>Viridiplantae</taxon>
        <taxon>Streptophyta</taxon>
        <taxon>Embryophyta</taxon>
        <taxon>Tracheophyta</taxon>
        <taxon>Spermatophyta</taxon>
        <taxon>Magnoliopsida</taxon>
        <taxon>eudicotyledons</taxon>
        <taxon>Gunneridae</taxon>
        <taxon>Pentapetalae</taxon>
        <taxon>asterids</taxon>
        <taxon>campanulids</taxon>
        <taxon>Asterales</taxon>
        <taxon>Asteraceae</taxon>
        <taxon>Asteroideae</taxon>
        <taxon>Anthemideae</taxon>
        <taxon>Anthemidinae</taxon>
        <taxon>Tanacetum</taxon>
    </lineage>
</organism>
<name>A0A699H0R4_TANCI</name>
<comment type="caution">
    <text evidence="3">The sequence shown here is derived from an EMBL/GenBank/DDBJ whole genome shotgun (WGS) entry which is preliminary data.</text>
</comment>
<dbReference type="PANTHER" id="PTHR33067">
    <property type="entry name" value="RNA-DIRECTED DNA POLYMERASE-RELATED"/>
    <property type="match status" value="1"/>
</dbReference>
<dbReference type="InterPro" id="IPR005162">
    <property type="entry name" value="Retrotrans_gag_dom"/>
</dbReference>
<sequence>MVNLEFCDVHNMVAYLEKPEGIEGFHQTVDFLKASHIRVLALVQPRWENDPGKLGTASDLLRSKQPFILEESPVDTMADQRTMAELLRAPTEGYAEAIMVPPILADQFKLKHSLINMMTTDQFFGLEKDNPYDHIHWFNKITSVGAARRWLEKEPTRSIHTWEDLVSKFINEFFPPSRTTNLRNEISNFQQRFDESFHEAWDRYKDLLRAFPHHGFNELHQLDTFYSVLNPADQDSLNAAAGGNLLERRTQDVLMIIKNKSKVRNSQNKAIVSQVKSCDANSNSSSEIAKLTHAVNQQTSACLAAGGNTFPELRDNIQGYVSAAVVNYNQGNSVYRPPGMANQIRPPSFAQPNVQNNQNRGRVLDEPTVPTPPPFINLKEDERVEEILTDPDLSEYTIKVPPPHKMLKALLSNKEKLQELANTPLNENCSAVILKKLPEKLRDPRKFLIPCGFSLPELISTRMTLKLANQAICTPARIARDVFVLVGKFTFPANFVIVDYESDPRVPLILGRPFLRTARALINVHAEEMILRDGYKRLTLNIRHDTSSYSNQPQKESINLINVFNYSSEDFLEDLFSNQPSGNPTFLSHHELTSPEFKNDTFNLEGGNVLPKKLLDLDSTKDLHPFHLNPLIGKIEFLLHQDIGSSLKDSIYQSNLANLADNFVDSMPEMFTDEHALDYSSPPIFDEYDDDFLEVESETKNVYDDPFDSKGEKIKESKLLIDELDLPCDFPSFEYDSFISQDFSGLMLSPQPTKPRVIQDKKLATSNASLVFEDFDPPFYEPFFFKEVPKANMLLPFSSKNEEKVFKPGIHTSKKTKKVYGAAYTTLIKKVKKLVQNDKLSMPRRKLRLVLSDEKALDTNNLAPEDPSKQGRKITQFDEDEGITLVQMGAQTQWRQQEQERLGLEAAVKLQEELDEEERQGLPEYMTRLDLLLRKNGLEQDLKLMKVTSEATDRGKRKKRISLVPDSSQAAVREAEGTKIAAEEELGHQSSKKQKLDELSQEELQQLMIIVPKEGMNIEDMLKTFDRDDLVKLWSLVQERFNLINQQCNTPKMGPSEIWSPGRVTS</sequence>
<evidence type="ECO:0000313" key="3">
    <source>
        <dbReference type="EMBL" id="GEX05171.1"/>
    </source>
</evidence>
<protein>
    <recommendedName>
        <fullName evidence="2">Retrotransposon gag domain-containing protein</fullName>
    </recommendedName>
</protein>
<dbReference type="Pfam" id="PF03732">
    <property type="entry name" value="Retrotrans_gag"/>
    <property type="match status" value="1"/>
</dbReference>
<accession>A0A699H0R4</accession>
<dbReference type="AlphaFoldDB" id="A0A699H0R4"/>
<dbReference type="CDD" id="cd00303">
    <property type="entry name" value="retropepsin_like"/>
    <property type="match status" value="1"/>
</dbReference>
<evidence type="ECO:0000256" key="1">
    <source>
        <dbReference type="SAM" id="MobiDB-lite"/>
    </source>
</evidence>
<feature type="domain" description="Retrotransposon gag" evidence="2">
    <location>
        <begin position="145"/>
        <end position="230"/>
    </location>
</feature>
<reference evidence="3" key="1">
    <citation type="journal article" date="2019" name="Sci. Rep.">
        <title>Draft genome of Tanacetum cinerariifolium, the natural source of mosquito coil.</title>
        <authorList>
            <person name="Yamashiro T."/>
            <person name="Shiraishi A."/>
            <person name="Satake H."/>
            <person name="Nakayama K."/>
        </authorList>
    </citation>
    <scope>NUCLEOTIDE SEQUENCE</scope>
</reference>
<dbReference type="InterPro" id="IPR021109">
    <property type="entry name" value="Peptidase_aspartic_dom_sf"/>
</dbReference>
<dbReference type="PANTHER" id="PTHR33067:SF35">
    <property type="entry name" value="ASPARTIC PEPTIDASE DDI1-TYPE DOMAIN-CONTAINING PROTEIN"/>
    <property type="match status" value="1"/>
</dbReference>
<proteinExistence type="predicted"/>
<evidence type="ECO:0000259" key="2">
    <source>
        <dbReference type="Pfam" id="PF03732"/>
    </source>
</evidence>